<comment type="similarity">
    <text evidence="2 3">Belongs to the DegT/DnrJ/EryC1 family.</text>
</comment>
<keyword evidence="1 3" id="KW-0663">Pyridoxal phosphate</keyword>
<proteinExistence type="inferred from homology"/>
<dbReference type="NCBIfam" id="TIGR03588">
    <property type="entry name" value="PseC"/>
    <property type="match status" value="1"/>
</dbReference>
<reference evidence="4 5" key="1">
    <citation type="journal article" date="2022" name="Environ. Microbiol. Rep.">
        <title>Eco-phylogenetic analyses reveal divergent evolution of vitamin B12 metabolism in the marine bacterial family 'Psychromonadaceae'.</title>
        <authorList>
            <person name="Jin X."/>
            <person name="Yang Y."/>
            <person name="Cao H."/>
            <person name="Gao B."/>
            <person name="Zhao Z."/>
        </authorList>
    </citation>
    <scope>NUCLEOTIDE SEQUENCE [LARGE SCALE GENOMIC DNA]</scope>
    <source>
        <strain evidence="4 5">MKS20</strain>
    </source>
</reference>
<dbReference type="InterPro" id="IPR015424">
    <property type="entry name" value="PyrdxlP-dep_Trfase"/>
</dbReference>
<evidence type="ECO:0000313" key="5">
    <source>
        <dbReference type="Proteomes" id="UP001201273"/>
    </source>
</evidence>
<dbReference type="Gene3D" id="3.40.640.10">
    <property type="entry name" value="Type I PLP-dependent aspartate aminotransferase-like (Major domain)"/>
    <property type="match status" value="1"/>
</dbReference>
<dbReference type="Gene3D" id="3.90.1150.10">
    <property type="entry name" value="Aspartate Aminotransferase, domain 1"/>
    <property type="match status" value="1"/>
</dbReference>
<dbReference type="PANTHER" id="PTHR30244:SF34">
    <property type="entry name" value="DTDP-4-AMINO-4,6-DIDEOXYGALACTOSE TRANSAMINASE"/>
    <property type="match status" value="1"/>
</dbReference>
<comment type="caution">
    <text evidence="4">The sequence shown here is derived from an EMBL/GenBank/DDBJ whole genome shotgun (WGS) entry which is preliminary data.</text>
</comment>
<organism evidence="4 5">
    <name type="scientific">Motilimonas cestriensis</name>
    <dbReference type="NCBI Taxonomy" id="2742685"/>
    <lineage>
        <taxon>Bacteria</taxon>
        <taxon>Pseudomonadati</taxon>
        <taxon>Pseudomonadota</taxon>
        <taxon>Gammaproteobacteria</taxon>
        <taxon>Alteromonadales</taxon>
        <taxon>Alteromonadales genera incertae sedis</taxon>
        <taxon>Motilimonas</taxon>
    </lineage>
</organism>
<keyword evidence="4" id="KW-0032">Aminotransferase</keyword>
<gene>
    <name evidence="4" type="primary">pseC</name>
    <name evidence="4" type="ORF">K6Y31_12115</name>
</gene>
<dbReference type="CDD" id="cd00616">
    <property type="entry name" value="AHBA_syn"/>
    <property type="match status" value="1"/>
</dbReference>
<dbReference type="RefSeq" id="WP_233053076.1">
    <property type="nucleotide sequence ID" value="NZ_JAIMJA010000011.1"/>
</dbReference>
<dbReference type="InterPro" id="IPR015422">
    <property type="entry name" value="PyrdxlP-dep_Trfase_small"/>
</dbReference>
<dbReference type="SUPFAM" id="SSF53383">
    <property type="entry name" value="PLP-dependent transferases"/>
    <property type="match status" value="1"/>
</dbReference>
<evidence type="ECO:0000256" key="1">
    <source>
        <dbReference type="ARBA" id="ARBA00022898"/>
    </source>
</evidence>
<name>A0ABS8WDZ2_9GAMM</name>
<protein>
    <submittedName>
        <fullName evidence="4">UDP-4-amino-4, 6-dideoxy-N-acetyl-beta-L-altrosamine transaminase</fullName>
        <ecNumber evidence="4">2.6.1.92</ecNumber>
    </submittedName>
</protein>
<dbReference type="InterPro" id="IPR000653">
    <property type="entry name" value="DegT/StrS_aminotransferase"/>
</dbReference>
<accession>A0ABS8WDZ2</accession>
<keyword evidence="4" id="KW-0808">Transferase</keyword>
<dbReference type="Proteomes" id="UP001201273">
    <property type="component" value="Unassembled WGS sequence"/>
</dbReference>
<dbReference type="GO" id="GO:0008483">
    <property type="term" value="F:transaminase activity"/>
    <property type="evidence" value="ECO:0007669"/>
    <property type="project" value="UniProtKB-KW"/>
</dbReference>
<dbReference type="PIRSF" id="PIRSF000390">
    <property type="entry name" value="PLP_StrS"/>
    <property type="match status" value="1"/>
</dbReference>
<evidence type="ECO:0000256" key="3">
    <source>
        <dbReference type="RuleBase" id="RU004508"/>
    </source>
</evidence>
<evidence type="ECO:0000256" key="2">
    <source>
        <dbReference type="ARBA" id="ARBA00037999"/>
    </source>
</evidence>
<dbReference type="Pfam" id="PF01041">
    <property type="entry name" value="DegT_DnrJ_EryC1"/>
    <property type="match status" value="1"/>
</dbReference>
<dbReference type="EC" id="2.6.1.92" evidence="4"/>
<dbReference type="InterPro" id="IPR020026">
    <property type="entry name" value="PseC"/>
</dbReference>
<dbReference type="InterPro" id="IPR015421">
    <property type="entry name" value="PyrdxlP-dep_Trfase_major"/>
</dbReference>
<dbReference type="EMBL" id="JAIMJA010000011">
    <property type="protein sequence ID" value="MCE2595565.1"/>
    <property type="molecule type" value="Genomic_DNA"/>
</dbReference>
<keyword evidence="5" id="KW-1185">Reference proteome</keyword>
<dbReference type="PANTHER" id="PTHR30244">
    <property type="entry name" value="TRANSAMINASE"/>
    <property type="match status" value="1"/>
</dbReference>
<sequence>MLTIPYGKQQITQADIDAVVAVLTSTNLTQGPKVPEFERAVASFCQANHAIAVNSGTSALHIACLSLGLNQGDIVWTSPFSFVASANCALYCGAKVDFVDVELSSGNMDMKALATKLASAKQINQLPKIIIPVHYAGQPCDLASLYQLSQQYGFKIIEDASHALGACYQDKPIGHGQYSDITIFSFHPVKNITCGEGGMALTQCPEIAKKLRMYSSHGITKTDCVNEIHGDWYYEQQLLGFNYRMTDLQAALGCSQMQRLPEFIARRKAIANRYQKVLPKSIGRLTNDPIGESAHHLFPIQIAANKRKHVFDGMRKAGIIVQLHYINIARQPYYQGLGFDPINYPNTETLSQTSFSLPLYVDLTEAQQDFVVATLLELLADD</sequence>
<evidence type="ECO:0000313" key="4">
    <source>
        <dbReference type="EMBL" id="MCE2595565.1"/>
    </source>
</evidence>